<reference evidence="1" key="1">
    <citation type="submission" date="2020-04" db="EMBL/GenBank/DDBJ databases">
        <authorList>
            <person name="Broberg M."/>
        </authorList>
    </citation>
    <scope>NUCLEOTIDE SEQUENCE</scope>
</reference>
<comment type="caution">
    <text evidence="1">The sequence shown here is derived from an EMBL/GenBank/DDBJ whole genome shotgun (WGS) entry which is preliminary data.</text>
</comment>
<accession>A0ACA9UK71</accession>
<dbReference type="Proteomes" id="UP000836387">
    <property type="component" value="Unassembled WGS sequence"/>
</dbReference>
<evidence type="ECO:0000313" key="1">
    <source>
        <dbReference type="EMBL" id="CAG9953754.1"/>
    </source>
</evidence>
<dbReference type="EMBL" id="CADEHS020000540">
    <property type="protein sequence ID" value="CAG9953754.1"/>
    <property type="molecule type" value="Genomic_DNA"/>
</dbReference>
<protein>
    <submittedName>
        <fullName evidence="1">Uncharacterized protein</fullName>
    </submittedName>
</protein>
<keyword evidence="2" id="KW-1185">Reference proteome</keyword>
<name>A0ACA9UK71_BIOOC</name>
<evidence type="ECO:0000313" key="2">
    <source>
        <dbReference type="Proteomes" id="UP000836387"/>
    </source>
</evidence>
<organism evidence="1 2">
    <name type="scientific">Clonostachys rosea f. rosea IK726</name>
    <dbReference type="NCBI Taxonomy" id="1349383"/>
    <lineage>
        <taxon>Eukaryota</taxon>
        <taxon>Fungi</taxon>
        <taxon>Dikarya</taxon>
        <taxon>Ascomycota</taxon>
        <taxon>Pezizomycotina</taxon>
        <taxon>Sordariomycetes</taxon>
        <taxon>Hypocreomycetidae</taxon>
        <taxon>Hypocreales</taxon>
        <taxon>Bionectriaceae</taxon>
        <taxon>Clonostachys</taxon>
    </lineage>
</organism>
<reference evidence="1" key="2">
    <citation type="submission" date="2021-10" db="EMBL/GenBank/DDBJ databases">
        <authorList>
            <person name="Piombo E."/>
        </authorList>
    </citation>
    <scope>NUCLEOTIDE SEQUENCE</scope>
</reference>
<proteinExistence type="predicted"/>
<sequence length="60" mass="6453">MATNMSAKRLMKELGKINNDGLPPGIELVQSGSAGSELSDWLFDIRVLDENPSTRMGCTG</sequence>
<gene>
    <name evidence="1" type="ORF">CRV2_00020804</name>
</gene>